<feature type="chain" id="PRO_5046517359" evidence="1">
    <location>
        <begin position="21"/>
        <end position="236"/>
    </location>
</feature>
<dbReference type="EMBL" id="JBHSJJ010000017">
    <property type="protein sequence ID" value="MFC4874312.1"/>
    <property type="molecule type" value="Genomic_DNA"/>
</dbReference>
<name>A0ABV9T6E4_9BACT</name>
<evidence type="ECO:0000313" key="3">
    <source>
        <dbReference type="Proteomes" id="UP001595818"/>
    </source>
</evidence>
<evidence type="ECO:0000313" key="2">
    <source>
        <dbReference type="EMBL" id="MFC4874312.1"/>
    </source>
</evidence>
<sequence length="236" mass="26496">MKNSLLIVMVLLFGAFSAAAQDKSMPTIEVEGQSELKVMPDEALIQVNLTEKAMKTAEVTDALNKKSKAVSDALKKSGVDNYTFTADNYYININRIYTKGSARDSGYVASQTLNIVVHDTEKDLVRIVETLHQATDMAFQLNFRISEAKRKSYEKELLELALKDARNKAEIIASTMGIQDIKVHKVDYTSGQSFQPVMYRAEAMMMKTADDRTEPTFNPEEQTISDRLKVVFSFAK</sequence>
<organism evidence="2 3">
    <name type="scientific">Negadavirga shengliensis</name>
    <dbReference type="NCBI Taxonomy" id="1389218"/>
    <lineage>
        <taxon>Bacteria</taxon>
        <taxon>Pseudomonadati</taxon>
        <taxon>Bacteroidota</taxon>
        <taxon>Cytophagia</taxon>
        <taxon>Cytophagales</taxon>
        <taxon>Cyclobacteriaceae</taxon>
        <taxon>Negadavirga</taxon>
    </lineage>
</organism>
<dbReference type="Gene3D" id="3.30.110.170">
    <property type="entry name" value="Protein of unknown function (DUF541), domain 1"/>
    <property type="match status" value="1"/>
</dbReference>
<evidence type="ECO:0000256" key="1">
    <source>
        <dbReference type="SAM" id="SignalP"/>
    </source>
</evidence>
<keyword evidence="3" id="KW-1185">Reference proteome</keyword>
<feature type="signal peptide" evidence="1">
    <location>
        <begin position="1"/>
        <end position="20"/>
    </location>
</feature>
<dbReference type="Gene3D" id="3.30.70.2970">
    <property type="entry name" value="Protein of unknown function (DUF541), domain 2"/>
    <property type="match status" value="1"/>
</dbReference>
<gene>
    <name evidence="2" type="ORF">ACFPFU_21595</name>
</gene>
<dbReference type="RefSeq" id="WP_377068035.1">
    <property type="nucleotide sequence ID" value="NZ_JBHSJJ010000017.1"/>
</dbReference>
<keyword evidence="1" id="KW-0732">Signal</keyword>
<reference evidence="3" key="1">
    <citation type="journal article" date="2019" name="Int. J. Syst. Evol. Microbiol.">
        <title>The Global Catalogue of Microorganisms (GCM) 10K type strain sequencing project: providing services to taxonomists for standard genome sequencing and annotation.</title>
        <authorList>
            <consortium name="The Broad Institute Genomics Platform"/>
            <consortium name="The Broad Institute Genome Sequencing Center for Infectious Disease"/>
            <person name="Wu L."/>
            <person name="Ma J."/>
        </authorList>
    </citation>
    <scope>NUCLEOTIDE SEQUENCE [LARGE SCALE GENOMIC DNA]</scope>
    <source>
        <strain evidence="3">CGMCC 4.7466</strain>
    </source>
</reference>
<proteinExistence type="predicted"/>
<dbReference type="PANTHER" id="PTHR34387">
    <property type="entry name" value="SLR1258 PROTEIN"/>
    <property type="match status" value="1"/>
</dbReference>
<accession>A0ABV9T6E4</accession>
<comment type="caution">
    <text evidence="2">The sequence shown here is derived from an EMBL/GenBank/DDBJ whole genome shotgun (WGS) entry which is preliminary data.</text>
</comment>
<dbReference type="PANTHER" id="PTHR34387:SF2">
    <property type="entry name" value="SLR1258 PROTEIN"/>
    <property type="match status" value="1"/>
</dbReference>
<dbReference type="Pfam" id="PF04402">
    <property type="entry name" value="SIMPL"/>
    <property type="match status" value="1"/>
</dbReference>
<protein>
    <submittedName>
        <fullName evidence="2">SIMPL domain-containing protein</fullName>
    </submittedName>
</protein>
<dbReference type="InterPro" id="IPR052022">
    <property type="entry name" value="26kDa_periplasmic_antigen"/>
</dbReference>
<dbReference type="InterPro" id="IPR007497">
    <property type="entry name" value="SIMPL/DUF541"/>
</dbReference>
<dbReference type="Proteomes" id="UP001595818">
    <property type="component" value="Unassembled WGS sequence"/>
</dbReference>